<keyword evidence="1" id="KW-0378">Hydrolase</keyword>
<dbReference type="Pfam" id="PF00149">
    <property type="entry name" value="Metallophos"/>
    <property type="match status" value="1"/>
</dbReference>
<comment type="caution">
    <text evidence="3">The sequence shown here is derived from an EMBL/GenBank/DDBJ whole genome shotgun (WGS) entry which is preliminary data.</text>
</comment>
<dbReference type="EMBL" id="DWUU01000022">
    <property type="protein sequence ID" value="HJD42027.1"/>
    <property type="molecule type" value="Genomic_DNA"/>
</dbReference>
<dbReference type="GO" id="GO:0004527">
    <property type="term" value="F:exonuclease activity"/>
    <property type="evidence" value="ECO:0007669"/>
    <property type="project" value="UniProtKB-KW"/>
</dbReference>
<dbReference type="InterPro" id="IPR029052">
    <property type="entry name" value="Metallo-depent_PP-like"/>
</dbReference>
<dbReference type="InterPro" id="IPR041796">
    <property type="entry name" value="Mre11_N"/>
</dbReference>
<dbReference type="PANTHER" id="PTHR30337">
    <property type="entry name" value="COMPONENT OF ATP-DEPENDENT DSDNA EXONUCLEASE"/>
    <property type="match status" value="1"/>
</dbReference>
<evidence type="ECO:0000313" key="3">
    <source>
        <dbReference type="EMBL" id="HJD42027.1"/>
    </source>
</evidence>
<name>A0A9D2RE84_9FIRM</name>
<sequence>MRFIHIADVHLGARPDAGPLYSEGRPRELWETFEHVLEVCEEEQTDLLLIAGDLFHRQPLVRELKEADYLFSELTHTKVVLIAGNHDYIGKNSGYRTFRWGENVYPLFGEKMQYADFPELDTAVYGLSYHSREITEPLYDSVQATGVRRHEILLAHGGDDRHIPFDRRKLEGAGFDYIALGHIHKPQVLARDRIIYAGALEPSDRNDTGPHGYVKGEITGQGVRTEWMPCASREYIHLPVEVGAEDTTGSIARYIWKLTDEHGNQNIYKIVLKGKRDPEVRFDVSRMSGGRNILEIVDETSPAYDFERLYAEHADTILGRYIGRFRGCREGSTEYEALCEGVEALLESRRQ</sequence>
<keyword evidence="3" id="KW-0540">Nuclease</keyword>
<evidence type="ECO:0000313" key="4">
    <source>
        <dbReference type="Proteomes" id="UP000823909"/>
    </source>
</evidence>
<accession>A0A9D2RE84</accession>
<dbReference type="Proteomes" id="UP000823909">
    <property type="component" value="Unassembled WGS sequence"/>
</dbReference>
<dbReference type="CDD" id="cd00840">
    <property type="entry name" value="MPP_Mre11_N"/>
    <property type="match status" value="1"/>
</dbReference>
<evidence type="ECO:0000259" key="2">
    <source>
        <dbReference type="Pfam" id="PF00149"/>
    </source>
</evidence>
<dbReference type="InterPro" id="IPR004843">
    <property type="entry name" value="Calcineurin-like_PHP"/>
</dbReference>
<dbReference type="InterPro" id="IPR050535">
    <property type="entry name" value="DNA_Repair-Maintenance_Comp"/>
</dbReference>
<evidence type="ECO:0000256" key="1">
    <source>
        <dbReference type="ARBA" id="ARBA00022801"/>
    </source>
</evidence>
<feature type="domain" description="Calcineurin-like phosphoesterase" evidence="2">
    <location>
        <begin position="1"/>
        <end position="186"/>
    </location>
</feature>
<dbReference type="SUPFAM" id="SSF56300">
    <property type="entry name" value="Metallo-dependent phosphatases"/>
    <property type="match status" value="1"/>
</dbReference>
<dbReference type="Gene3D" id="3.60.21.10">
    <property type="match status" value="1"/>
</dbReference>
<protein>
    <submittedName>
        <fullName evidence="3">DNA repair exonuclease</fullName>
    </submittedName>
</protein>
<gene>
    <name evidence="3" type="ORF">H9910_03315</name>
</gene>
<dbReference type="AlphaFoldDB" id="A0A9D2RE84"/>
<reference evidence="3" key="1">
    <citation type="journal article" date="2021" name="PeerJ">
        <title>Extensive microbial diversity within the chicken gut microbiome revealed by metagenomics and culture.</title>
        <authorList>
            <person name="Gilroy R."/>
            <person name="Ravi A."/>
            <person name="Getino M."/>
            <person name="Pursley I."/>
            <person name="Horton D.L."/>
            <person name="Alikhan N.F."/>
            <person name="Baker D."/>
            <person name="Gharbi K."/>
            <person name="Hall N."/>
            <person name="Watson M."/>
            <person name="Adriaenssens E.M."/>
            <person name="Foster-Nyarko E."/>
            <person name="Jarju S."/>
            <person name="Secka A."/>
            <person name="Antonio M."/>
            <person name="Oren A."/>
            <person name="Chaudhuri R.R."/>
            <person name="La Ragione R."/>
            <person name="Hildebrand F."/>
            <person name="Pallen M.J."/>
        </authorList>
    </citation>
    <scope>NUCLEOTIDE SEQUENCE</scope>
    <source>
        <strain evidence="3">ChiBcec15-3976</strain>
    </source>
</reference>
<proteinExistence type="predicted"/>
<keyword evidence="3" id="KW-0269">Exonuclease</keyword>
<organism evidence="3 4">
    <name type="scientific">Candidatus Mediterraneibacter quadrami</name>
    <dbReference type="NCBI Taxonomy" id="2838684"/>
    <lineage>
        <taxon>Bacteria</taxon>
        <taxon>Bacillati</taxon>
        <taxon>Bacillota</taxon>
        <taxon>Clostridia</taxon>
        <taxon>Lachnospirales</taxon>
        <taxon>Lachnospiraceae</taxon>
        <taxon>Mediterraneibacter</taxon>
    </lineage>
</organism>
<reference evidence="3" key="2">
    <citation type="submission" date="2021-04" db="EMBL/GenBank/DDBJ databases">
        <authorList>
            <person name="Gilroy R."/>
        </authorList>
    </citation>
    <scope>NUCLEOTIDE SEQUENCE</scope>
    <source>
        <strain evidence="3">ChiBcec15-3976</strain>
    </source>
</reference>